<dbReference type="Proteomes" id="UP001242480">
    <property type="component" value="Unassembled WGS sequence"/>
</dbReference>
<keyword evidence="1" id="KW-1133">Transmembrane helix</keyword>
<evidence type="ECO:0000313" key="3">
    <source>
        <dbReference type="Proteomes" id="UP001242480"/>
    </source>
</evidence>
<comment type="caution">
    <text evidence="2">The sequence shown here is derived from an EMBL/GenBank/DDBJ whole genome shotgun (WGS) entry which is preliminary data.</text>
</comment>
<accession>A0ABU0JF76</accession>
<feature type="transmembrane region" description="Helical" evidence="1">
    <location>
        <begin position="42"/>
        <end position="63"/>
    </location>
</feature>
<evidence type="ECO:0000313" key="2">
    <source>
        <dbReference type="EMBL" id="MDQ0472928.1"/>
    </source>
</evidence>
<keyword evidence="3" id="KW-1185">Reference proteome</keyword>
<reference evidence="2 3" key="1">
    <citation type="submission" date="2023-07" db="EMBL/GenBank/DDBJ databases">
        <title>Genomic Encyclopedia of Type Strains, Phase IV (KMG-IV): sequencing the most valuable type-strain genomes for metagenomic binning, comparative biology and taxonomic classification.</title>
        <authorList>
            <person name="Goeker M."/>
        </authorList>
    </citation>
    <scope>NUCLEOTIDE SEQUENCE [LARGE SCALE GENOMIC DNA]</scope>
    <source>
        <strain evidence="2 3">DSM 19619</strain>
    </source>
</reference>
<dbReference type="RefSeq" id="WP_307280482.1">
    <property type="nucleotide sequence ID" value="NZ_JAUSVX010000014.1"/>
</dbReference>
<name>A0ABU0JF76_9HYPH</name>
<dbReference type="EMBL" id="JAUSVX010000014">
    <property type="protein sequence ID" value="MDQ0472928.1"/>
    <property type="molecule type" value="Genomic_DNA"/>
</dbReference>
<sequence>MLTDPMAAGLSRGITLRIRLLRPEEPVADQSPAPPRRPWRRLGLGLAGLGLNLAGLGLSLTGLGRRMAALGERLAAEPPSSARSC</sequence>
<gene>
    <name evidence="2" type="ORF">QO011_005961</name>
</gene>
<proteinExistence type="predicted"/>
<keyword evidence="1" id="KW-0472">Membrane</keyword>
<organism evidence="2 3">
    <name type="scientific">Labrys wisconsinensis</name>
    <dbReference type="NCBI Taxonomy" id="425677"/>
    <lineage>
        <taxon>Bacteria</taxon>
        <taxon>Pseudomonadati</taxon>
        <taxon>Pseudomonadota</taxon>
        <taxon>Alphaproteobacteria</taxon>
        <taxon>Hyphomicrobiales</taxon>
        <taxon>Xanthobacteraceae</taxon>
        <taxon>Labrys</taxon>
    </lineage>
</organism>
<protein>
    <submittedName>
        <fullName evidence="2">Uncharacterized protein</fullName>
    </submittedName>
</protein>
<keyword evidence="1" id="KW-0812">Transmembrane</keyword>
<evidence type="ECO:0000256" key="1">
    <source>
        <dbReference type="SAM" id="Phobius"/>
    </source>
</evidence>